<evidence type="ECO:0000259" key="5">
    <source>
        <dbReference type="Pfam" id="PF04542"/>
    </source>
</evidence>
<dbReference type="InterPro" id="IPR007627">
    <property type="entry name" value="RNA_pol_sigma70_r2"/>
</dbReference>
<dbReference type="AlphaFoldDB" id="A0A934WXB3"/>
<dbReference type="InterPro" id="IPR036388">
    <property type="entry name" value="WH-like_DNA-bd_sf"/>
</dbReference>
<dbReference type="InterPro" id="IPR013324">
    <property type="entry name" value="RNA_pol_sigma_r3/r4-like"/>
</dbReference>
<evidence type="ECO:0000256" key="2">
    <source>
        <dbReference type="ARBA" id="ARBA00023015"/>
    </source>
</evidence>
<dbReference type="InterPro" id="IPR013249">
    <property type="entry name" value="RNA_pol_sigma70_r4_t2"/>
</dbReference>
<keyword evidence="8" id="KW-1185">Reference proteome</keyword>
<gene>
    <name evidence="7" type="ORF">JKA74_07310</name>
</gene>
<dbReference type="NCBIfam" id="TIGR02937">
    <property type="entry name" value="sigma70-ECF"/>
    <property type="match status" value="1"/>
</dbReference>
<comment type="caution">
    <text evidence="7">The sequence shown here is derived from an EMBL/GenBank/DDBJ whole genome shotgun (WGS) entry which is preliminary data.</text>
</comment>
<evidence type="ECO:0000313" key="7">
    <source>
        <dbReference type="EMBL" id="MBK6264839.1"/>
    </source>
</evidence>
<evidence type="ECO:0000256" key="4">
    <source>
        <dbReference type="ARBA" id="ARBA00023163"/>
    </source>
</evidence>
<dbReference type="RefSeq" id="WP_201430505.1">
    <property type="nucleotide sequence ID" value="NZ_JAEQBW010000002.1"/>
</dbReference>
<keyword evidence="2" id="KW-0805">Transcription regulation</keyword>
<proteinExistence type="inferred from homology"/>
<comment type="similarity">
    <text evidence="1">Belongs to the sigma-70 factor family. ECF subfamily.</text>
</comment>
<dbReference type="Gene3D" id="1.10.1740.10">
    <property type="match status" value="1"/>
</dbReference>
<sequence>MKVFIRKSISEESLIAGCIKQNGSDQKALFDKYSGRMLTVCNRYIKDRLEAEGVMVTAFVKIFERIAQFSGEGNFEGWMRRIMVNESLMYLRKHKNMSLTIDIEEAHHLPNFEVLDDHLQAADLLQMISELPVGYRTVFNLYAIEGFSHKEIAEQLNIHENTSKSQLSRARAYLQKRLTEMEQQIEMSHGIK</sequence>
<evidence type="ECO:0000313" key="8">
    <source>
        <dbReference type="Proteomes" id="UP000611723"/>
    </source>
</evidence>
<dbReference type="CDD" id="cd06171">
    <property type="entry name" value="Sigma70_r4"/>
    <property type="match status" value="1"/>
</dbReference>
<dbReference type="PANTHER" id="PTHR43133">
    <property type="entry name" value="RNA POLYMERASE ECF-TYPE SIGMA FACTO"/>
    <property type="match status" value="1"/>
</dbReference>
<dbReference type="Gene3D" id="1.10.10.10">
    <property type="entry name" value="Winged helix-like DNA-binding domain superfamily/Winged helix DNA-binding domain"/>
    <property type="match status" value="1"/>
</dbReference>
<dbReference type="InterPro" id="IPR039425">
    <property type="entry name" value="RNA_pol_sigma-70-like"/>
</dbReference>
<keyword evidence="4" id="KW-0804">Transcription</keyword>
<protein>
    <submittedName>
        <fullName evidence="7">Sigma-70 family RNA polymerase sigma factor</fullName>
    </submittedName>
</protein>
<dbReference type="EMBL" id="JAEQBW010000002">
    <property type="protein sequence ID" value="MBK6264839.1"/>
    <property type="molecule type" value="Genomic_DNA"/>
</dbReference>
<dbReference type="Pfam" id="PF04542">
    <property type="entry name" value="Sigma70_r2"/>
    <property type="match status" value="1"/>
</dbReference>
<dbReference type="GO" id="GO:0016987">
    <property type="term" value="F:sigma factor activity"/>
    <property type="evidence" value="ECO:0007669"/>
    <property type="project" value="UniProtKB-KW"/>
</dbReference>
<feature type="domain" description="RNA polymerase sigma factor 70 region 4 type 2" evidence="6">
    <location>
        <begin position="123"/>
        <end position="173"/>
    </location>
</feature>
<dbReference type="InterPro" id="IPR013325">
    <property type="entry name" value="RNA_pol_sigma_r2"/>
</dbReference>
<evidence type="ECO:0000259" key="6">
    <source>
        <dbReference type="Pfam" id="PF08281"/>
    </source>
</evidence>
<dbReference type="SUPFAM" id="SSF88659">
    <property type="entry name" value="Sigma3 and sigma4 domains of RNA polymerase sigma factors"/>
    <property type="match status" value="1"/>
</dbReference>
<dbReference type="GO" id="GO:0006352">
    <property type="term" value="P:DNA-templated transcription initiation"/>
    <property type="evidence" value="ECO:0007669"/>
    <property type="project" value="InterPro"/>
</dbReference>
<dbReference type="SUPFAM" id="SSF88946">
    <property type="entry name" value="Sigma2 domain of RNA polymerase sigma factors"/>
    <property type="match status" value="1"/>
</dbReference>
<accession>A0A934WXB3</accession>
<dbReference type="InterPro" id="IPR014284">
    <property type="entry name" value="RNA_pol_sigma-70_dom"/>
</dbReference>
<feature type="domain" description="RNA polymerase sigma-70 region 2" evidence="5">
    <location>
        <begin position="29"/>
        <end position="95"/>
    </location>
</feature>
<dbReference type="Proteomes" id="UP000611723">
    <property type="component" value="Unassembled WGS sequence"/>
</dbReference>
<dbReference type="Pfam" id="PF08281">
    <property type="entry name" value="Sigma70_r4_2"/>
    <property type="match status" value="1"/>
</dbReference>
<dbReference type="GO" id="GO:0003677">
    <property type="term" value="F:DNA binding"/>
    <property type="evidence" value="ECO:0007669"/>
    <property type="project" value="InterPro"/>
</dbReference>
<dbReference type="PANTHER" id="PTHR43133:SF46">
    <property type="entry name" value="RNA POLYMERASE SIGMA-70 FACTOR ECF SUBFAMILY"/>
    <property type="match status" value="1"/>
</dbReference>
<reference evidence="7" key="1">
    <citation type="submission" date="2021-01" db="EMBL/GenBank/DDBJ databases">
        <title>Marivirga aurantiaca sp. nov., isolated from intertidal surface sediments.</title>
        <authorList>
            <person name="Zhang M."/>
        </authorList>
    </citation>
    <scope>NUCLEOTIDE SEQUENCE</scope>
    <source>
        <strain evidence="7">S37H4</strain>
    </source>
</reference>
<organism evidence="7 8">
    <name type="scientific">Marivirga aurantiaca</name>
    <dbReference type="NCBI Taxonomy" id="2802615"/>
    <lineage>
        <taxon>Bacteria</taxon>
        <taxon>Pseudomonadati</taxon>
        <taxon>Bacteroidota</taxon>
        <taxon>Cytophagia</taxon>
        <taxon>Cytophagales</taxon>
        <taxon>Marivirgaceae</taxon>
        <taxon>Marivirga</taxon>
    </lineage>
</organism>
<evidence type="ECO:0000256" key="1">
    <source>
        <dbReference type="ARBA" id="ARBA00010641"/>
    </source>
</evidence>
<name>A0A934WXB3_9BACT</name>
<keyword evidence="3" id="KW-0731">Sigma factor</keyword>
<evidence type="ECO:0000256" key="3">
    <source>
        <dbReference type="ARBA" id="ARBA00023082"/>
    </source>
</evidence>